<dbReference type="InterPro" id="IPR013022">
    <property type="entry name" value="Xyl_isomerase-like_TIM-brl"/>
</dbReference>
<evidence type="ECO:0000313" key="3">
    <source>
        <dbReference type="Proteomes" id="UP000234275"/>
    </source>
</evidence>
<dbReference type="VEuPathDB" id="FungiDB:P170DRAFT_469019"/>
<dbReference type="Pfam" id="PF01261">
    <property type="entry name" value="AP_endonuc_2"/>
    <property type="match status" value="1"/>
</dbReference>
<comment type="caution">
    <text evidence="2">The sequence shown here is derived from an EMBL/GenBank/DDBJ whole genome shotgun (WGS) entry which is preliminary data.</text>
</comment>
<organism evidence="2 3">
    <name type="scientific">Aspergillus steynii IBT 23096</name>
    <dbReference type="NCBI Taxonomy" id="1392250"/>
    <lineage>
        <taxon>Eukaryota</taxon>
        <taxon>Fungi</taxon>
        <taxon>Dikarya</taxon>
        <taxon>Ascomycota</taxon>
        <taxon>Pezizomycotina</taxon>
        <taxon>Eurotiomycetes</taxon>
        <taxon>Eurotiomycetidae</taxon>
        <taxon>Eurotiales</taxon>
        <taxon>Aspergillaceae</taxon>
        <taxon>Aspergillus</taxon>
        <taxon>Aspergillus subgen. Circumdati</taxon>
    </lineage>
</organism>
<dbReference type="InterPro" id="IPR036237">
    <property type="entry name" value="Xyl_isomerase-like_sf"/>
</dbReference>
<keyword evidence="3" id="KW-1185">Reference proteome</keyword>
<evidence type="ECO:0000259" key="1">
    <source>
        <dbReference type="Pfam" id="PF01261"/>
    </source>
</evidence>
<feature type="domain" description="Xylose isomerase-like TIM barrel" evidence="1">
    <location>
        <begin position="34"/>
        <end position="203"/>
    </location>
</feature>
<dbReference type="RefSeq" id="XP_024698716.1">
    <property type="nucleotide sequence ID" value="XM_024852585.1"/>
</dbReference>
<dbReference type="OrthoDB" id="9971575at2759"/>
<dbReference type="EMBL" id="MSFO01000011">
    <property type="protein sequence ID" value="PLB43414.1"/>
    <property type="molecule type" value="Genomic_DNA"/>
</dbReference>
<dbReference type="Gene3D" id="3.20.20.150">
    <property type="entry name" value="Divalent-metal-dependent TIM barrel enzymes"/>
    <property type="match status" value="1"/>
</dbReference>
<dbReference type="SUPFAM" id="SSF51658">
    <property type="entry name" value="Xylose isomerase-like"/>
    <property type="match status" value="1"/>
</dbReference>
<protein>
    <recommendedName>
        <fullName evidence="1">Xylose isomerase-like TIM barrel domain-containing protein</fullName>
    </recommendedName>
</protein>
<dbReference type="AlphaFoldDB" id="A0A2I2FS06"/>
<accession>A0A2I2FS06</accession>
<sequence>MTSVLRFRSIWGVDAGVNYANWARWFPTLKSQSYTGVEIDIAPFEDLAAIRRLCDEVGLEISVLIHTLWPMYAGPKPPGLTPRDHLAGYRTQLERAKTLKPYKINAHSGDDQWSVDEAVEFFEGSLLVDAEVGLQGKVCHETHRNRAFFSPYSTARVLKRVPSLRVTADFSHFVVVCERLLDQGEEDKELLRTIIPHVNHIHARMGTTQSSQCPEPTNPIFAEERRFFEDSWKQIIESFATGTFKSEPITFVPEYGPFPYHPFGAASDFSDVADREASRLHPLFEEWAKAAAARS</sequence>
<reference evidence="2 3" key="1">
    <citation type="submission" date="2016-12" db="EMBL/GenBank/DDBJ databases">
        <title>The genomes of Aspergillus section Nigri reveals drivers in fungal speciation.</title>
        <authorList>
            <consortium name="DOE Joint Genome Institute"/>
            <person name="Vesth T.C."/>
            <person name="Nybo J."/>
            <person name="Theobald S."/>
            <person name="Brandl J."/>
            <person name="Frisvad J.C."/>
            <person name="Nielsen K.F."/>
            <person name="Lyhne E.K."/>
            <person name="Kogle M.E."/>
            <person name="Kuo A."/>
            <person name="Riley R."/>
            <person name="Clum A."/>
            <person name="Nolan M."/>
            <person name="Lipzen A."/>
            <person name="Salamov A."/>
            <person name="Henrissat B."/>
            <person name="Wiebenga A."/>
            <person name="De Vries R.P."/>
            <person name="Grigoriev I.V."/>
            <person name="Mortensen U.H."/>
            <person name="Andersen M.R."/>
            <person name="Baker S.E."/>
        </authorList>
    </citation>
    <scope>NUCLEOTIDE SEQUENCE [LARGE SCALE GENOMIC DNA]</scope>
    <source>
        <strain evidence="2 3">IBT 23096</strain>
    </source>
</reference>
<evidence type="ECO:0000313" key="2">
    <source>
        <dbReference type="EMBL" id="PLB43414.1"/>
    </source>
</evidence>
<gene>
    <name evidence="2" type="ORF">P170DRAFT_469019</name>
</gene>
<name>A0A2I2FS06_9EURO</name>
<proteinExistence type="predicted"/>
<dbReference type="Proteomes" id="UP000234275">
    <property type="component" value="Unassembled WGS sequence"/>
</dbReference>
<dbReference type="GeneID" id="36560283"/>